<protein>
    <recommendedName>
        <fullName evidence="4">Calcium-binding protein</fullName>
    </recommendedName>
</protein>
<feature type="compositionally biased region" description="Acidic residues" evidence="1">
    <location>
        <begin position="130"/>
        <end position="149"/>
    </location>
</feature>
<accession>A0ABW3CTD8</accession>
<name>A0ABW3CTD8_9FLAO</name>
<reference evidence="3" key="1">
    <citation type="journal article" date="2019" name="Int. J. Syst. Evol. Microbiol.">
        <title>The Global Catalogue of Microorganisms (GCM) 10K type strain sequencing project: providing services to taxonomists for standard genome sequencing and annotation.</title>
        <authorList>
            <consortium name="The Broad Institute Genomics Platform"/>
            <consortium name="The Broad Institute Genome Sequencing Center for Infectious Disease"/>
            <person name="Wu L."/>
            <person name="Ma J."/>
        </authorList>
    </citation>
    <scope>NUCLEOTIDE SEQUENCE [LARGE SCALE GENOMIC DNA]</scope>
    <source>
        <strain evidence="3">CCUG 62952</strain>
    </source>
</reference>
<evidence type="ECO:0000256" key="1">
    <source>
        <dbReference type="SAM" id="MobiDB-lite"/>
    </source>
</evidence>
<evidence type="ECO:0000313" key="2">
    <source>
        <dbReference type="EMBL" id="MFD0860933.1"/>
    </source>
</evidence>
<feature type="region of interest" description="Disordered" evidence="1">
    <location>
        <begin position="130"/>
        <end position="223"/>
    </location>
</feature>
<sequence length="297" mass="32672">MKKYLLLLGLLAFFSCDDGNFIVDELNFDESSVARCTEGDLVYYMFNQERTEAIFITLASSINDTIPDQTVSLSQSTSPLEYFAFASNGSTFFCRTVPDPDVSVIQQWTGAYSGGTFRNVLTFDDGDGIISEEEDLNSDGDEDNDDTDMDGLPNYLDFDDDGDNVPTAMEFDKDNDGEADDTDNDGTPDYLDADDDGDNVPTRNETTAGTRPNNYDADDNGTPDYLELSQVTNTGVDIPANDLIHNYNRLLNNTLTFENLSLTNENGNTINVIDDSGTSFSFGTLTIVDPELNVLNN</sequence>
<feature type="compositionally biased region" description="Acidic residues" evidence="1">
    <location>
        <begin position="177"/>
        <end position="198"/>
    </location>
</feature>
<keyword evidence="3" id="KW-1185">Reference proteome</keyword>
<proteinExistence type="predicted"/>
<gene>
    <name evidence="2" type="ORF">ACFQ1M_01830</name>
</gene>
<feature type="compositionally biased region" description="Polar residues" evidence="1">
    <location>
        <begin position="201"/>
        <end position="213"/>
    </location>
</feature>
<comment type="caution">
    <text evidence="2">The sequence shown here is derived from an EMBL/GenBank/DDBJ whole genome shotgun (WGS) entry which is preliminary data.</text>
</comment>
<dbReference type="EMBL" id="JBHTJH010000002">
    <property type="protein sequence ID" value="MFD0860933.1"/>
    <property type="molecule type" value="Genomic_DNA"/>
</dbReference>
<dbReference type="RefSeq" id="WP_386402985.1">
    <property type="nucleotide sequence ID" value="NZ_JBHTJH010000002.1"/>
</dbReference>
<dbReference type="Proteomes" id="UP001596978">
    <property type="component" value="Unassembled WGS sequence"/>
</dbReference>
<evidence type="ECO:0008006" key="4">
    <source>
        <dbReference type="Google" id="ProtNLM"/>
    </source>
</evidence>
<evidence type="ECO:0000313" key="3">
    <source>
        <dbReference type="Proteomes" id="UP001596978"/>
    </source>
</evidence>
<organism evidence="2 3">
    <name type="scientific">Sungkyunkwania multivorans</name>
    <dbReference type="NCBI Taxonomy" id="1173618"/>
    <lineage>
        <taxon>Bacteria</taxon>
        <taxon>Pseudomonadati</taxon>
        <taxon>Bacteroidota</taxon>
        <taxon>Flavobacteriia</taxon>
        <taxon>Flavobacteriales</taxon>
        <taxon>Flavobacteriaceae</taxon>
        <taxon>Sungkyunkwania</taxon>
    </lineage>
</organism>
<dbReference type="PROSITE" id="PS51257">
    <property type="entry name" value="PROKAR_LIPOPROTEIN"/>
    <property type="match status" value="1"/>
</dbReference>